<feature type="region of interest" description="Disordered" evidence="1">
    <location>
        <begin position="43"/>
        <end position="75"/>
    </location>
</feature>
<dbReference type="EMBL" id="CAJGYM010000171">
    <property type="protein sequence ID" value="CAD6199373.1"/>
    <property type="molecule type" value="Genomic_DNA"/>
</dbReference>
<evidence type="ECO:0000313" key="3">
    <source>
        <dbReference type="Proteomes" id="UP000835052"/>
    </source>
</evidence>
<dbReference type="AlphaFoldDB" id="A0A8S1HVH0"/>
<dbReference type="Proteomes" id="UP000835052">
    <property type="component" value="Unassembled WGS sequence"/>
</dbReference>
<evidence type="ECO:0000313" key="2">
    <source>
        <dbReference type="EMBL" id="CAD6199373.1"/>
    </source>
</evidence>
<reference evidence="2" key="1">
    <citation type="submission" date="2020-10" db="EMBL/GenBank/DDBJ databases">
        <authorList>
            <person name="Kikuchi T."/>
        </authorList>
    </citation>
    <scope>NUCLEOTIDE SEQUENCE</scope>
    <source>
        <strain evidence="2">NKZ352</strain>
    </source>
</reference>
<proteinExistence type="predicted"/>
<organism evidence="2 3">
    <name type="scientific">Caenorhabditis auriculariae</name>
    <dbReference type="NCBI Taxonomy" id="2777116"/>
    <lineage>
        <taxon>Eukaryota</taxon>
        <taxon>Metazoa</taxon>
        <taxon>Ecdysozoa</taxon>
        <taxon>Nematoda</taxon>
        <taxon>Chromadorea</taxon>
        <taxon>Rhabditida</taxon>
        <taxon>Rhabditina</taxon>
        <taxon>Rhabditomorpha</taxon>
        <taxon>Rhabditoidea</taxon>
        <taxon>Rhabditidae</taxon>
        <taxon>Peloderinae</taxon>
        <taxon>Caenorhabditis</taxon>
    </lineage>
</organism>
<accession>A0A8S1HVH0</accession>
<name>A0A8S1HVH0_9PELO</name>
<protein>
    <submittedName>
        <fullName evidence="2">Uncharacterized protein</fullName>
    </submittedName>
</protein>
<comment type="caution">
    <text evidence="2">The sequence shown here is derived from an EMBL/GenBank/DDBJ whole genome shotgun (WGS) entry which is preliminary data.</text>
</comment>
<gene>
    <name evidence="2" type="ORF">CAUJ_LOCUS15276</name>
</gene>
<evidence type="ECO:0000256" key="1">
    <source>
        <dbReference type="SAM" id="MobiDB-lite"/>
    </source>
</evidence>
<keyword evidence="3" id="KW-1185">Reference proteome</keyword>
<sequence>MIVSFSKGDLGPSEDKLHWVISGVVFKKVDRLGMDGRSLGRRRTRDECPVRCRPRSTTSSGIHPGSRLDRRPSRHITRPEILPISPLDYLPSCLGILQPCCHPGVFPIEWLKANFLFLSRPMPPVKSD</sequence>